<comment type="subcellular location">
    <subcellularLocation>
        <location evidence="1">Cell membrane</location>
        <topology evidence="1">Multi-pass membrane protein</topology>
    </subcellularLocation>
</comment>
<keyword evidence="4 6" id="KW-1133">Transmembrane helix</keyword>
<sequence>MKLKAKMPAGWRLELLKYVVAALLVVLIGSVIILSQGNSPAEAFSALLVGAFGSTSAIGTTIRWATPSIITGISAVIAFKSGIWNVGIEGQMYFGAFVSAVIGYQLLMPRGVHIVVCLLAAGLSGMLFSFIPAILKLLLDVNELISTLMLNYAALLFTEYLTFKYMGFDASELADAIATPDMQPTARLSVLLPRTSASTAIFIAIGLAILVHLLYKYTVKGYELKMVGENLKFSKFGGVNYKSTFLMIFLLSGFIAGVCGGTEMMGAFGKFRPAFATNLGWDGVMIASIARNNPIAVIFISFIWGALKSGSFHMERVTSTNRLVISVLQALFVLLVAIDYEALGKWFGEQRQLRMLRRQEKEVR</sequence>
<evidence type="ECO:0000313" key="8">
    <source>
        <dbReference type="Proteomes" id="UP000095765"/>
    </source>
</evidence>
<evidence type="ECO:0000256" key="1">
    <source>
        <dbReference type="ARBA" id="ARBA00004651"/>
    </source>
</evidence>
<gene>
    <name evidence="7" type="ORF">ERS852551_02550</name>
</gene>
<evidence type="ECO:0000256" key="2">
    <source>
        <dbReference type="ARBA" id="ARBA00022475"/>
    </source>
</evidence>
<dbReference type="GO" id="GO:0022857">
    <property type="term" value="F:transmembrane transporter activity"/>
    <property type="evidence" value="ECO:0007669"/>
    <property type="project" value="InterPro"/>
</dbReference>
<dbReference type="PANTHER" id="PTHR47089">
    <property type="entry name" value="ABC TRANSPORTER, PERMEASE PROTEIN"/>
    <property type="match status" value="1"/>
</dbReference>
<feature type="transmembrane region" description="Helical" evidence="6">
    <location>
        <begin position="289"/>
        <end position="307"/>
    </location>
</feature>
<reference evidence="7 8" key="1">
    <citation type="submission" date="2015-09" db="EMBL/GenBank/DDBJ databases">
        <authorList>
            <consortium name="Pathogen Informatics"/>
        </authorList>
    </citation>
    <scope>NUCLEOTIDE SEQUENCE [LARGE SCALE GENOMIC DNA]</scope>
    <source>
        <strain evidence="7 8">2789STDY5834939</strain>
    </source>
</reference>
<dbReference type="PANTHER" id="PTHR47089:SF1">
    <property type="entry name" value="GUANOSINE ABC TRANSPORTER PERMEASE PROTEIN NUPP"/>
    <property type="match status" value="1"/>
</dbReference>
<dbReference type="InterPro" id="IPR001851">
    <property type="entry name" value="ABC_transp_permease"/>
</dbReference>
<organism evidence="7 8">
    <name type="scientific">Anaerotruncus colihominis</name>
    <dbReference type="NCBI Taxonomy" id="169435"/>
    <lineage>
        <taxon>Bacteria</taxon>
        <taxon>Bacillati</taxon>
        <taxon>Bacillota</taxon>
        <taxon>Clostridia</taxon>
        <taxon>Eubacteriales</taxon>
        <taxon>Oscillospiraceae</taxon>
        <taxon>Anaerotruncus</taxon>
    </lineage>
</organism>
<evidence type="ECO:0000256" key="4">
    <source>
        <dbReference type="ARBA" id="ARBA00022989"/>
    </source>
</evidence>
<keyword evidence="2" id="KW-1003">Cell membrane</keyword>
<name>A0A174SIM6_9FIRM</name>
<feature type="transmembrane region" description="Helical" evidence="6">
    <location>
        <begin position="115"/>
        <end position="138"/>
    </location>
</feature>
<evidence type="ECO:0000256" key="5">
    <source>
        <dbReference type="ARBA" id="ARBA00023136"/>
    </source>
</evidence>
<protein>
    <submittedName>
        <fullName evidence="7">ABC-type uncharacterized transport system, permease component</fullName>
    </submittedName>
</protein>
<keyword evidence="3 6" id="KW-0812">Transmembrane</keyword>
<dbReference type="CDD" id="cd06580">
    <property type="entry name" value="TM_PBP1_transp_TpRbsC_like"/>
    <property type="match status" value="1"/>
</dbReference>
<proteinExistence type="predicted"/>
<feature type="transmembrane region" description="Helical" evidence="6">
    <location>
        <begin position="327"/>
        <end position="348"/>
    </location>
</feature>
<dbReference type="GO" id="GO:0005886">
    <property type="term" value="C:plasma membrane"/>
    <property type="evidence" value="ECO:0007669"/>
    <property type="project" value="UniProtKB-SubCell"/>
</dbReference>
<feature type="transmembrane region" description="Helical" evidence="6">
    <location>
        <begin position="92"/>
        <end position="108"/>
    </location>
</feature>
<feature type="transmembrane region" description="Helical" evidence="6">
    <location>
        <begin position="197"/>
        <end position="215"/>
    </location>
</feature>
<evidence type="ECO:0000256" key="3">
    <source>
        <dbReference type="ARBA" id="ARBA00022692"/>
    </source>
</evidence>
<dbReference type="EMBL" id="CZBE01000018">
    <property type="protein sequence ID" value="CUP95767.1"/>
    <property type="molecule type" value="Genomic_DNA"/>
</dbReference>
<dbReference type="Pfam" id="PF02653">
    <property type="entry name" value="BPD_transp_2"/>
    <property type="match status" value="1"/>
</dbReference>
<keyword evidence="5 6" id="KW-0472">Membrane</keyword>
<evidence type="ECO:0000256" key="6">
    <source>
        <dbReference type="SAM" id="Phobius"/>
    </source>
</evidence>
<evidence type="ECO:0000313" key="7">
    <source>
        <dbReference type="EMBL" id="CUP95767.1"/>
    </source>
</evidence>
<feature type="transmembrane region" description="Helical" evidence="6">
    <location>
        <begin position="245"/>
        <end position="268"/>
    </location>
</feature>
<dbReference type="RefSeq" id="WP_055245552.1">
    <property type="nucleotide sequence ID" value="NZ_CABIWA010000005.1"/>
</dbReference>
<dbReference type="AlphaFoldDB" id="A0A174SIM6"/>
<dbReference type="Proteomes" id="UP000095765">
    <property type="component" value="Unassembled WGS sequence"/>
</dbReference>
<feature type="transmembrane region" description="Helical" evidence="6">
    <location>
        <begin position="144"/>
        <end position="163"/>
    </location>
</feature>
<feature type="transmembrane region" description="Helical" evidence="6">
    <location>
        <begin position="15"/>
        <end position="37"/>
    </location>
</feature>
<accession>A0A174SIM6</accession>